<dbReference type="EMBL" id="JBHSXX010000001">
    <property type="protein sequence ID" value="MFC6869076.1"/>
    <property type="molecule type" value="Genomic_DNA"/>
</dbReference>
<accession>A0ABW2C1H0</accession>
<name>A0ABW2C1H0_9PSEU</name>
<dbReference type="RefSeq" id="WP_345393200.1">
    <property type="nucleotide sequence ID" value="NZ_BAABLA010000018.1"/>
</dbReference>
<evidence type="ECO:0000313" key="1">
    <source>
        <dbReference type="EMBL" id="MFC6869076.1"/>
    </source>
</evidence>
<sequence length="123" mass="13726">MLSRSKARYRKAAAALAEYGSHRSDHQRLAVRCQHGHHLAFVYDTPSGLVYWAITGPHAHGSRDFVDTPHHAATRGKEYVDLLEAEPYADDEVPAWCDCGPRSLSRAALARAIADERRTIHLP</sequence>
<protein>
    <submittedName>
        <fullName evidence="1">Uncharacterized protein</fullName>
    </submittedName>
</protein>
<reference evidence="2" key="1">
    <citation type="journal article" date="2019" name="Int. J. Syst. Evol. Microbiol.">
        <title>The Global Catalogue of Microorganisms (GCM) 10K type strain sequencing project: providing services to taxonomists for standard genome sequencing and annotation.</title>
        <authorList>
            <consortium name="The Broad Institute Genomics Platform"/>
            <consortium name="The Broad Institute Genome Sequencing Center for Infectious Disease"/>
            <person name="Wu L."/>
            <person name="Ma J."/>
        </authorList>
    </citation>
    <scope>NUCLEOTIDE SEQUENCE [LARGE SCALE GENOMIC DNA]</scope>
    <source>
        <strain evidence="2">KCTC 32255</strain>
    </source>
</reference>
<evidence type="ECO:0000313" key="2">
    <source>
        <dbReference type="Proteomes" id="UP001596337"/>
    </source>
</evidence>
<organism evidence="1 2">
    <name type="scientific">Haloechinothrix salitolerans</name>
    <dbReference type="NCBI Taxonomy" id="926830"/>
    <lineage>
        <taxon>Bacteria</taxon>
        <taxon>Bacillati</taxon>
        <taxon>Actinomycetota</taxon>
        <taxon>Actinomycetes</taxon>
        <taxon>Pseudonocardiales</taxon>
        <taxon>Pseudonocardiaceae</taxon>
        <taxon>Haloechinothrix</taxon>
    </lineage>
</organism>
<gene>
    <name evidence="1" type="ORF">ACFQGD_18180</name>
</gene>
<keyword evidence="2" id="KW-1185">Reference proteome</keyword>
<proteinExistence type="predicted"/>
<dbReference type="Proteomes" id="UP001596337">
    <property type="component" value="Unassembled WGS sequence"/>
</dbReference>
<comment type="caution">
    <text evidence="1">The sequence shown here is derived from an EMBL/GenBank/DDBJ whole genome shotgun (WGS) entry which is preliminary data.</text>
</comment>